<gene>
    <name evidence="2" type="ORF">CAUJ_LOCUS4619</name>
</gene>
<reference evidence="2" key="1">
    <citation type="submission" date="2020-10" db="EMBL/GenBank/DDBJ databases">
        <authorList>
            <person name="Kikuchi T."/>
        </authorList>
    </citation>
    <scope>NUCLEOTIDE SEQUENCE</scope>
    <source>
        <strain evidence="2">NKZ352</strain>
    </source>
</reference>
<dbReference type="EMBL" id="CAJGYM010000009">
    <property type="protein sequence ID" value="CAD6188700.1"/>
    <property type="molecule type" value="Genomic_DNA"/>
</dbReference>
<dbReference type="Proteomes" id="UP000835052">
    <property type="component" value="Unassembled WGS sequence"/>
</dbReference>
<proteinExistence type="predicted"/>
<keyword evidence="1" id="KW-0732">Signal</keyword>
<evidence type="ECO:0000256" key="1">
    <source>
        <dbReference type="SAM" id="SignalP"/>
    </source>
</evidence>
<organism evidence="2 3">
    <name type="scientific">Caenorhabditis auriculariae</name>
    <dbReference type="NCBI Taxonomy" id="2777116"/>
    <lineage>
        <taxon>Eukaryota</taxon>
        <taxon>Metazoa</taxon>
        <taxon>Ecdysozoa</taxon>
        <taxon>Nematoda</taxon>
        <taxon>Chromadorea</taxon>
        <taxon>Rhabditida</taxon>
        <taxon>Rhabditina</taxon>
        <taxon>Rhabditomorpha</taxon>
        <taxon>Rhabditoidea</taxon>
        <taxon>Rhabditidae</taxon>
        <taxon>Peloderinae</taxon>
        <taxon>Caenorhabditis</taxon>
    </lineage>
</organism>
<feature type="chain" id="PRO_5035806045" evidence="1">
    <location>
        <begin position="27"/>
        <end position="97"/>
    </location>
</feature>
<feature type="signal peptide" evidence="1">
    <location>
        <begin position="1"/>
        <end position="26"/>
    </location>
</feature>
<evidence type="ECO:0000313" key="2">
    <source>
        <dbReference type="EMBL" id="CAD6188700.1"/>
    </source>
</evidence>
<dbReference type="AlphaFoldDB" id="A0A8S1H5I9"/>
<protein>
    <submittedName>
        <fullName evidence="2">Uncharacterized protein</fullName>
    </submittedName>
</protein>
<comment type="caution">
    <text evidence="2">The sequence shown here is derived from an EMBL/GenBank/DDBJ whole genome shotgun (WGS) entry which is preliminary data.</text>
</comment>
<dbReference type="OrthoDB" id="5848856at2759"/>
<name>A0A8S1H5I9_9PELO</name>
<keyword evidence="3" id="KW-1185">Reference proteome</keyword>
<sequence length="97" mass="11039">MRKTLHSLILLAIVVLTTQSPDFAEARINPIMRYWSQQLPARLSVLSREGPAYRNCFLSPIQCNLPVQSVNPQLSRGQRSPANTDVVHLRRLLYPSQ</sequence>
<evidence type="ECO:0000313" key="3">
    <source>
        <dbReference type="Proteomes" id="UP000835052"/>
    </source>
</evidence>
<accession>A0A8S1H5I9</accession>